<sequence length="69" mass="7994">MASYPFVGCGQQVRLCQHAVECHWCNRWQNRKCDTEGKTWGKMERLAQKRESLMEAGPDGTTGEDEMMR</sequence>
<reference evidence="2" key="2">
    <citation type="submission" date="2020-11" db="EMBL/GenBank/DDBJ databases">
        <authorList>
            <person name="McCartney M.A."/>
            <person name="Auch B."/>
            <person name="Kono T."/>
            <person name="Mallez S."/>
            <person name="Becker A."/>
            <person name="Gohl D.M."/>
            <person name="Silverstein K.A.T."/>
            <person name="Koren S."/>
            <person name="Bechman K.B."/>
            <person name="Herman A."/>
            <person name="Abrahante J.E."/>
            <person name="Garbe J."/>
        </authorList>
    </citation>
    <scope>NUCLEOTIDE SEQUENCE</scope>
    <source>
        <strain evidence="2">Duluth1</strain>
        <tissue evidence="2">Whole animal</tissue>
    </source>
</reference>
<evidence type="ECO:0000256" key="1">
    <source>
        <dbReference type="SAM" id="MobiDB-lite"/>
    </source>
</evidence>
<comment type="caution">
    <text evidence="2">The sequence shown here is derived from an EMBL/GenBank/DDBJ whole genome shotgun (WGS) entry which is preliminary data.</text>
</comment>
<keyword evidence="3" id="KW-1185">Reference proteome</keyword>
<organism evidence="2 3">
    <name type="scientific">Dreissena polymorpha</name>
    <name type="common">Zebra mussel</name>
    <name type="synonym">Mytilus polymorpha</name>
    <dbReference type="NCBI Taxonomy" id="45954"/>
    <lineage>
        <taxon>Eukaryota</taxon>
        <taxon>Metazoa</taxon>
        <taxon>Spiralia</taxon>
        <taxon>Lophotrochozoa</taxon>
        <taxon>Mollusca</taxon>
        <taxon>Bivalvia</taxon>
        <taxon>Autobranchia</taxon>
        <taxon>Heteroconchia</taxon>
        <taxon>Euheterodonta</taxon>
        <taxon>Imparidentia</taxon>
        <taxon>Neoheterodontei</taxon>
        <taxon>Myida</taxon>
        <taxon>Dreissenoidea</taxon>
        <taxon>Dreissenidae</taxon>
        <taxon>Dreissena</taxon>
    </lineage>
</organism>
<gene>
    <name evidence="2" type="ORF">DPMN_116169</name>
</gene>
<evidence type="ECO:0000313" key="2">
    <source>
        <dbReference type="EMBL" id="KAH3842665.1"/>
    </source>
</evidence>
<reference evidence="2" key="1">
    <citation type="journal article" date="2019" name="bioRxiv">
        <title>The Genome of the Zebra Mussel, Dreissena polymorpha: A Resource for Invasive Species Research.</title>
        <authorList>
            <person name="McCartney M.A."/>
            <person name="Auch B."/>
            <person name="Kono T."/>
            <person name="Mallez S."/>
            <person name="Zhang Y."/>
            <person name="Obille A."/>
            <person name="Becker A."/>
            <person name="Abrahante J.E."/>
            <person name="Garbe J."/>
            <person name="Badalamenti J.P."/>
            <person name="Herman A."/>
            <person name="Mangelson H."/>
            <person name="Liachko I."/>
            <person name="Sullivan S."/>
            <person name="Sone E.D."/>
            <person name="Koren S."/>
            <person name="Silverstein K.A.T."/>
            <person name="Beckman K.B."/>
            <person name="Gohl D.M."/>
        </authorList>
    </citation>
    <scope>NUCLEOTIDE SEQUENCE</scope>
    <source>
        <strain evidence="2">Duluth1</strain>
        <tissue evidence="2">Whole animal</tissue>
    </source>
</reference>
<proteinExistence type="predicted"/>
<dbReference type="EMBL" id="JAIWYP010000004">
    <property type="protein sequence ID" value="KAH3842665.1"/>
    <property type="molecule type" value="Genomic_DNA"/>
</dbReference>
<dbReference type="Proteomes" id="UP000828390">
    <property type="component" value="Unassembled WGS sequence"/>
</dbReference>
<name>A0A9D4KN77_DREPO</name>
<protein>
    <submittedName>
        <fullName evidence="2">Uncharacterized protein</fullName>
    </submittedName>
</protein>
<feature type="region of interest" description="Disordered" evidence="1">
    <location>
        <begin position="49"/>
        <end position="69"/>
    </location>
</feature>
<evidence type="ECO:0000313" key="3">
    <source>
        <dbReference type="Proteomes" id="UP000828390"/>
    </source>
</evidence>
<dbReference type="AlphaFoldDB" id="A0A9D4KN77"/>
<accession>A0A9D4KN77</accession>